<feature type="transmembrane region" description="Helical" evidence="6">
    <location>
        <begin position="302"/>
        <end position="322"/>
    </location>
</feature>
<keyword evidence="7" id="KW-0732">Signal</keyword>
<dbReference type="InterPro" id="IPR037185">
    <property type="entry name" value="EmrE-like"/>
</dbReference>
<feature type="transmembrane region" description="Helical" evidence="6">
    <location>
        <begin position="334"/>
        <end position="354"/>
    </location>
</feature>
<dbReference type="EMBL" id="JBGBPQ010000013">
    <property type="protein sequence ID" value="KAL1512131.1"/>
    <property type="molecule type" value="Genomic_DNA"/>
</dbReference>
<evidence type="ECO:0000256" key="2">
    <source>
        <dbReference type="ARBA" id="ARBA00022692"/>
    </source>
</evidence>
<feature type="signal peptide" evidence="7">
    <location>
        <begin position="1"/>
        <end position="19"/>
    </location>
</feature>
<reference evidence="8 9" key="1">
    <citation type="journal article" date="2024" name="Science">
        <title>Giant polyketide synthase enzymes in the biosynthesis of giant marine polyether toxins.</title>
        <authorList>
            <person name="Fallon T.R."/>
            <person name="Shende V.V."/>
            <person name="Wierzbicki I.H."/>
            <person name="Pendleton A.L."/>
            <person name="Watervoot N.F."/>
            <person name="Auber R.P."/>
            <person name="Gonzalez D.J."/>
            <person name="Wisecaver J.H."/>
            <person name="Moore B.S."/>
        </authorList>
    </citation>
    <scope>NUCLEOTIDE SEQUENCE [LARGE SCALE GENOMIC DNA]</scope>
    <source>
        <strain evidence="8 9">12B1</strain>
    </source>
</reference>
<feature type="chain" id="PRO_5044261066" description="Sugar phosphate transporter domain-containing protein" evidence="7">
    <location>
        <begin position="20"/>
        <end position="465"/>
    </location>
</feature>
<keyword evidence="9" id="KW-1185">Reference proteome</keyword>
<feature type="transmembrane region" description="Helical" evidence="6">
    <location>
        <begin position="139"/>
        <end position="161"/>
    </location>
</feature>
<dbReference type="GO" id="GO:0000139">
    <property type="term" value="C:Golgi membrane"/>
    <property type="evidence" value="ECO:0007669"/>
    <property type="project" value="InterPro"/>
</dbReference>
<feature type="transmembrane region" description="Helical" evidence="6">
    <location>
        <begin position="366"/>
        <end position="388"/>
    </location>
</feature>
<dbReference type="InterPro" id="IPR007271">
    <property type="entry name" value="Nuc_sug_transpt"/>
</dbReference>
<comment type="caution">
    <text evidence="8">The sequence shown here is derived from an EMBL/GenBank/DDBJ whole genome shotgun (WGS) entry which is preliminary data.</text>
</comment>
<dbReference type="Pfam" id="PF04142">
    <property type="entry name" value="Nuc_sug_transp"/>
    <property type="match status" value="1"/>
</dbReference>
<evidence type="ECO:0000256" key="6">
    <source>
        <dbReference type="SAM" id="Phobius"/>
    </source>
</evidence>
<keyword evidence="4 6" id="KW-0472">Membrane</keyword>
<evidence type="ECO:0000256" key="4">
    <source>
        <dbReference type="ARBA" id="ARBA00023136"/>
    </source>
</evidence>
<feature type="transmembrane region" description="Helical" evidence="6">
    <location>
        <begin position="397"/>
        <end position="415"/>
    </location>
</feature>
<comment type="subcellular location">
    <subcellularLocation>
        <location evidence="1">Membrane</location>
        <topology evidence="1">Multi-pass membrane protein</topology>
    </subcellularLocation>
</comment>
<keyword evidence="3 6" id="KW-1133">Transmembrane helix</keyword>
<evidence type="ECO:0000256" key="1">
    <source>
        <dbReference type="ARBA" id="ARBA00004141"/>
    </source>
</evidence>
<evidence type="ECO:0000256" key="3">
    <source>
        <dbReference type="ARBA" id="ARBA00022989"/>
    </source>
</evidence>
<sequence>MPLVLSLPLMLCQVHPLHASAPAHLSKGDALGTRQTPHHAHAGAMPEKLTAALPTSRGADVLHPPRKDAAHSAARREFHTEGHAQRNSTRLPAKKSGGEASADESASVGQSTLIPLLVVSLVCMVYGARKILSCECSTVGLLSLQDGGFLFAALALNSLVAPMVKVTQNGHGGYDFNQNCIYFFAELVKFLAAAVWCTFYLCLGDDTYSFASIERHDVLQYAVPGFVFFVQNNLSFVALQHMSSAVFQLLLNLRIMAIALLTVAVLGKRLNQIEWAAITLLMLGAVQYQLSSCSAVAMRVSSMGMSVMAVIVACAALGNIYTQKVMQKKMHQPLMLQNLLLYGWGILFNGINWAQSVSNQPAIGQLSFWPCASILFNAVYGLTISVIIKQFGAVTRTFINTAAICVTAILDVALLGEHITLLEATTFGTILIAIYLYSIPAPEFARLQAIAQKTSDEEQPIVKTT</sequence>
<evidence type="ECO:0008006" key="10">
    <source>
        <dbReference type="Google" id="ProtNLM"/>
    </source>
</evidence>
<protein>
    <recommendedName>
        <fullName evidence="10">Sugar phosphate transporter domain-containing protein</fullName>
    </recommendedName>
</protein>
<feature type="transmembrane region" description="Helical" evidence="6">
    <location>
        <begin position="273"/>
        <end position="290"/>
    </location>
</feature>
<dbReference type="Proteomes" id="UP001515480">
    <property type="component" value="Unassembled WGS sequence"/>
</dbReference>
<proteinExistence type="predicted"/>
<organism evidence="8 9">
    <name type="scientific">Prymnesium parvum</name>
    <name type="common">Toxic golden alga</name>
    <dbReference type="NCBI Taxonomy" id="97485"/>
    <lineage>
        <taxon>Eukaryota</taxon>
        <taxon>Haptista</taxon>
        <taxon>Haptophyta</taxon>
        <taxon>Prymnesiophyceae</taxon>
        <taxon>Prymnesiales</taxon>
        <taxon>Prymnesiaceae</taxon>
        <taxon>Prymnesium</taxon>
    </lineage>
</organism>
<dbReference type="GO" id="GO:0015165">
    <property type="term" value="F:pyrimidine nucleotide-sugar transmembrane transporter activity"/>
    <property type="evidence" value="ECO:0007669"/>
    <property type="project" value="InterPro"/>
</dbReference>
<feature type="transmembrane region" description="Helical" evidence="6">
    <location>
        <begin position="421"/>
        <end position="439"/>
    </location>
</feature>
<dbReference type="SUPFAM" id="SSF103481">
    <property type="entry name" value="Multidrug resistance efflux transporter EmrE"/>
    <property type="match status" value="1"/>
</dbReference>
<feature type="transmembrane region" description="Helical" evidence="6">
    <location>
        <begin position="245"/>
        <end position="266"/>
    </location>
</feature>
<dbReference type="PANTHER" id="PTHR10231">
    <property type="entry name" value="NUCLEOTIDE-SUGAR TRANSMEMBRANE TRANSPORTER"/>
    <property type="match status" value="1"/>
</dbReference>
<feature type="transmembrane region" description="Helical" evidence="6">
    <location>
        <begin position="181"/>
        <end position="203"/>
    </location>
</feature>
<accession>A0AB34J4J0</accession>
<feature type="compositionally biased region" description="Basic and acidic residues" evidence="5">
    <location>
        <begin position="63"/>
        <end position="84"/>
    </location>
</feature>
<evidence type="ECO:0000313" key="9">
    <source>
        <dbReference type="Proteomes" id="UP001515480"/>
    </source>
</evidence>
<name>A0AB34J4J0_PRYPA</name>
<evidence type="ECO:0000313" key="8">
    <source>
        <dbReference type="EMBL" id="KAL1512131.1"/>
    </source>
</evidence>
<gene>
    <name evidence="8" type="ORF">AB1Y20_005399</name>
</gene>
<feature type="region of interest" description="Disordered" evidence="5">
    <location>
        <begin position="57"/>
        <end position="104"/>
    </location>
</feature>
<evidence type="ECO:0000256" key="7">
    <source>
        <dbReference type="SAM" id="SignalP"/>
    </source>
</evidence>
<dbReference type="AlphaFoldDB" id="A0AB34J4J0"/>
<evidence type="ECO:0000256" key="5">
    <source>
        <dbReference type="SAM" id="MobiDB-lite"/>
    </source>
</evidence>
<keyword evidence="2 6" id="KW-0812">Transmembrane</keyword>